<evidence type="ECO:0000256" key="6">
    <source>
        <dbReference type="ARBA" id="ARBA00023004"/>
    </source>
</evidence>
<gene>
    <name evidence="10" type="ORF">CDV28_10614</name>
</gene>
<dbReference type="PANTHER" id="PTHR30176:SF3">
    <property type="entry name" value="FERREDOXIN-TYPE PROTEIN NAPH"/>
    <property type="match status" value="1"/>
</dbReference>
<dbReference type="Pfam" id="PF12801">
    <property type="entry name" value="Fer4_5"/>
    <property type="match status" value="2"/>
</dbReference>
<comment type="caution">
    <text evidence="10">The sequence shown here is derived from an EMBL/GenBank/DDBJ whole genome shotgun (WGS) entry which is preliminary data.</text>
</comment>
<dbReference type="Proteomes" id="UP000316238">
    <property type="component" value="Unassembled WGS sequence"/>
</dbReference>
<keyword evidence="2" id="KW-0004">4Fe-4S</keyword>
<evidence type="ECO:0000256" key="7">
    <source>
        <dbReference type="ARBA" id="ARBA00023014"/>
    </source>
</evidence>
<evidence type="ECO:0000256" key="4">
    <source>
        <dbReference type="ARBA" id="ARBA00022737"/>
    </source>
</evidence>
<keyword evidence="8" id="KW-0812">Transmembrane</keyword>
<organism evidence="10 11">
    <name type="scientific">Candidatus Electronema aureum</name>
    <dbReference type="NCBI Taxonomy" id="2005002"/>
    <lineage>
        <taxon>Bacteria</taxon>
        <taxon>Pseudomonadati</taxon>
        <taxon>Thermodesulfobacteriota</taxon>
        <taxon>Desulfobulbia</taxon>
        <taxon>Desulfobulbales</taxon>
        <taxon>Desulfobulbaceae</taxon>
        <taxon>Candidatus Electronema</taxon>
    </lineage>
</organism>
<dbReference type="EMBL" id="NQJD01000006">
    <property type="protein sequence ID" value="TAA75459.1"/>
    <property type="molecule type" value="Genomic_DNA"/>
</dbReference>
<dbReference type="AlphaFoldDB" id="A0A521G346"/>
<dbReference type="NCBIfam" id="NF007013">
    <property type="entry name" value="PRK09477.1"/>
    <property type="match status" value="1"/>
</dbReference>
<dbReference type="Gene3D" id="3.30.70.20">
    <property type="match status" value="1"/>
</dbReference>
<keyword evidence="4" id="KW-0677">Repeat</keyword>
<dbReference type="SUPFAM" id="SSF54862">
    <property type="entry name" value="4Fe-4S ferredoxins"/>
    <property type="match status" value="1"/>
</dbReference>
<feature type="transmembrane region" description="Helical" evidence="8">
    <location>
        <begin position="29"/>
        <end position="49"/>
    </location>
</feature>
<dbReference type="GO" id="GO:0051539">
    <property type="term" value="F:4 iron, 4 sulfur cluster binding"/>
    <property type="evidence" value="ECO:0007669"/>
    <property type="project" value="UniProtKB-KW"/>
</dbReference>
<protein>
    <submittedName>
        <fullName evidence="10">Ferredoxin-type protein NapH</fullName>
    </submittedName>
</protein>
<dbReference type="Pfam" id="PF13237">
    <property type="entry name" value="Fer4_10"/>
    <property type="match status" value="1"/>
</dbReference>
<keyword evidence="7" id="KW-0411">Iron-sulfur</keyword>
<keyword evidence="8" id="KW-0472">Membrane</keyword>
<keyword evidence="1" id="KW-0813">Transport</keyword>
<feature type="transmembrane region" description="Helical" evidence="8">
    <location>
        <begin position="136"/>
        <end position="156"/>
    </location>
</feature>
<dbReference type="InterPro" id="IPR017900">
    <property type="entry name" value="4Fe4S_Fe_S_CS"/>
</dbReference>
<dbReference type="InterPro" id="IPR011886">
    <property type="entry name" value="NapH_MauN"/>
</dbReference>
<keyword evidence="8" id="KW-1133">Transmembrane helix</keyword>
<sequence>MSKRRTPGQEAVEKKGWLRANTWLLLRRLSQLGILGMFLLGPLAGLWLIKGTLSASTAFGFLPLTDPLTVAQSLAAGHVPEAAVLVGMLVVLAVYTVIGGRMYCAWVCPINLLTDIATWLNRRLEIKGNLNLSRSLRYWLLGMIIISAAVTGSIIWEWFNPVTMVQRGLLFSMGFGWLLAAEIFILDAFVLRHGWCGHLCPVGAAYSLLGFTAALRVKAARRERCTDCTDCFAVCPEPQVIRPALKGSSDVILSHNCLNCGRCIDVCPQEVFVFSKRA</sequence>
<dbReference type="InterPro" id="IPR017896">
    <property type="entry name" value="4Fe4S_Fe-S-bd"/>
</dbReference>
<accession>A0A521G346</accession>
<dbReference type="NCBIfam" id="TIGR02163">
    <property type="entry name" value="napH"/>
    <property type="match status" value="1"/>
</dbReference>
<feature type="transmembrane region" description="Helical" evidence="8">
    <location>
        <begin position="168"/>
        <end position="189"/>
    </location>
</feature>
<evidence type="ECO:0000313" key="11">
    <source>
        <dbReference type="Proteomes" id="UP000316238"/>
    </source>
</evidence>
<evidence type="ECO:0000256" key="3">
    <source>
        <dbReference type="ARBA" id="ARBA00022723"/>
    </source>
</evidence>
<dbReference type="PANTHER" id="PTHR30176">
    <property type="entry name" value="FERREDOXIN-TYPE PROTEIN NAPH"/>
    <property type="match status" value="1"/>
</dbReference>
<name>A0A521G346_9BACT</name>
<evidence type="ECO:0000256" key="5">
    <source>
        <dbReference type="ARBA" id="ARBA00022982"/>
    </source>
</evidence>
<evidence type="ECO:0000256" key="8">
    <source>
        <dbReference type="SAM" id="Phobius"/>
    </source>
</evidence>
<feature type="transmembrane region" description="Helical" evidence="8">
    <location>
        <begin position="69"/>
        <end position="95"/>
    </location>
</feature>
<dbReference type="GO" id="GO:0005886">
    <property type="term" value="C:plasma membrane"/>
    <property type="evidence" value="ECO:0007669"/>
    <property type="project" value="TreeGrafter"/>
</dbReference>
<evidence type="ECO:0000256" key="1">
    <source>
        <dbReference type="ARBA" id="ARBA00022448"/>
    </source>
</evidence>
<dbReference type="InterPro" id="IPR051684">
    <property type="entry name" value="Electron_Trans/Redox"/>
</dbReference>
<feature type="transmembrane region" description="Helical" evidence="8">
    <location>
        <begin position="102"/>
        <end position="120"/>
    </location>
</feature>
<evidence type="ECO:0000313" key="10">
    <source>
        <dbReference type="EMBL" id="TAA75459.1"/>
    </source>
</evidence>
<reference evidence="10" key="1">
    <citation type="submission" date="2017-07" db="EMBL/GenBank/DDBJ databases">
        <title>The cable genome - Insights into the physiology and evolution of filamentous bacteria capable of sulfide oxidation via long distance electron transfer.</title>
        <authorList>
            <person name="Thorup C."/>
            <person name="Bjerg J.T."/>
            <person name="Schreiber L."/>
            <person name="Nielsen L.P."/>
            <person name="Kjeldsen K.U."/>
            <person name="Boesen T."/>
            <person name="Boggild A."/>
            <person name="Meysman F."/>
            <person name="Geelhoed J."/>
            <person name="Schramm A."/>
        </authorList>
    </citation>
    <scope>NUCLEOTIDE SEQUENCE [LARGE SCALE GENOMIC DNA]</scope>
    <source>
        <strain evidence="10">GS</strain>
    </source>
</reference>
<dbReference type="PROSITE" id="PS00198">
    <property type="entry name" value="4FE4S_FER_1"/>
    <property type="match status" value="1"/>
</dbReference>
<feature type="domain" description="4Fe-4S ferredoxin-type" evidence="9">
    <location>
        <begin position="248"/>
        <end position="277"/>
    </location>
</feature>
<dbReference type="GO" id="GO:0046872">
    <property type="term" value="F:metal ion binding"/>
    <property type="evidence" value="ECO:0007669"/>
    <property type="project" value="UniProtKB-KW"/>
</dbReference>
<keyword evidence="3" id="KW-0479">Metal-binding</keyword>
<evidence type="ECO:0000259" key="9">
    <source>
        <dbReference type="PROSITE" id="PS51379"/>
    </source>
</evidence>
<feature type="transmembrane region" description="Helical" evidence="8">
    <location>
        <begin position="195"/>
        <end position="215"/>
    </location>
</feature>
<dbReference type="PROSITE" id="PS51379">
    <property type="entry name" value="4FE4S_FER_2"/>
    <property type="match status" value="2"/>
</dbReference>
<keyword evidence="6" id="KW-0408">Iron</keyword>
<keyword evidence="5" id="KW-0249">Electron transport</keyword>
<feature type="domain" description="4Fe-4S ferredoxin-type" evidence="9">
    <location>
        <begin position="215"/>
        <end position="246"/>
    </location>
</feature>
<proteinExistence type="predicted"/>
<evidence type="ECO:0000256" key="2">
    <source>
        <dbReference type="ARBA" id="ARBA00022485"/>
    </source>
</evidence>
<keyword evidence="11" id="KW-1185">Reference proteome</keyword>